<keyword evidence="4 5" id="KW-0413">Isomerase</keyword>
<dbReference type="Proteomes" id="UP000176814">
    <property type="component" value="Unassembled WGS sequence"/>
</dbReference>
<comment type="catalytic activity">
    <reaction evidence="5">
        <text>[protein]-peptidylproline (omega=180) = [protein]-peptidylproline (omega=0)</text>
        <dbReference type="Rhea" id="RHEA:16237"/>
        <dbReference type="Rhea" id="RHEA-COMP:10747"/>
        <dbReference type="Rhea" id="RHEA-COMP:10748"/>
        <dbReference type="ChEBI" id="CHEBI:83833"/>
        <dbReference type="ChEBI" id="CHEBI:83834"/>
        <dbReference type="EC" id="5.2.1.8"/>
    </reaction>
</comment>
<dbReference type="InterPro" id="IPR029000">
    <property type="entry name" value="Cyclophilin-like_dom_sf"/>
</dbReference>
<dbReference type="Gene3D" id="2.40.100.10">
    <property type="entry name" value="Cyclophilin-like"/>
    <property type="match status" value="1"/>
</dbReference>
<gene>
    <name evidence="7" type="ORF">A2911_00785</name>
</gene>
<protein>
    <recommendedName>
        <fullName evidence="5">Peptidyl-prolyl cis-trans isomerase</fullName>
        <shortName evidence="5">PPIase</shortName>
        <ecNumber evidence="5">5.2.1.8</ecNumber>
    </recommendedName>
</protein>
<dbReference type="InterPro" id="IPR044666">
    <property type="entry name" value="Cyclophilin_A-like"/>
</dbReference>
<dbReference type="PROSITE" id="PS00170">
    <property type="entry name" value="CSA_PPIASE_1"/>
    <property type="match status" value="1"/>
</dbReference>
<proteinExistence type="inferred from homology"/>
<evidence type="ECO:0000313" key="8">
    <source>
        <dbReference type="Proteomes" id="UP000176814"/>
    </source>
</evidence>
<keyword evidence="3 5" id="KW-0697">Rotamase</keyword>
<organism evidence="7 8">
    <name type="scientific">Candidatus Nomurabacteria bacterium RIFCSPLOWO2_01_FULL_40_15</name>
    <dbReference type="NCBI Taxonomy" id="1801772"/>
    <lineage>
        <taxon>Bacteria</taxon>
        <taxon>Candidatus Nomuraibacteriota</taxon>
    </lineage>
</organism>
<dbReference type="PANTHER" id="PTHR45625">
    <property type="entry name" value="PEPTIDYL-PROLYL CIS-TRANS ISOMERASE-RELATED"/>
    <property type="match status" value="1"/>
</dbReference>
<dbReference type="CDD" id="cd00317">
    <property type="entry name" value="cyclophilin"/>
    <property type="match status" value="1"/>
</dbReference>
<dbReference type="InterPro" id="IPR020892">
    <property type="entry name" value="Cyclophilin-type_PPIase_CS"/>
</dbReference>
<dbReference type="Pfam" id="PF00160">
    <property type="entry name" value="Pro_isomerase"/>
    <property type="match status" value="1"/>
</dbReference>
<comment type="function">
    <text evidence="1 5">PPIases accelerate the folding of proteins. It catalyzes the cis-trans isomerization of proline imidic peptide bonds in oligopeptides.</text>
</comment>
<dbReference type="EMBL" id="MFUW01000026">
    <property type="protein sequence ID" value="OGI89788.1"/>
    <property type="molecule type" value="Genomic_DNA"/>
</dbReference>
<dbReference type="SUPFAM" id="SSF50891">
    <property type="entry name" value="Cyclophilin-like"/>
    <property type="match status" value="1"/>
</dbReference>
<evidence type="ECO:0000256" key="3">
    <source>
        <dbReference type="ARBA" id="ARBA00023110"/>
    </source>
</evidence>
<evidence type="ECO:0000313" key="7">
    <source>
        <dbReference type="EMBL" id="OGI89788.1"/>
    </source>
</evidence>
<comment type="similarity">
    <text evidence="2 5">Belongs to the cyclophilin-type PPIase family.</text>
</comment>
<name>A0A1F6X763_9BACT</name>
<dbReference type="PROSITE" id="PS50072">
    <property type="entry name" value="CSA_PPIASE_2"/>
    <property type="match status" value="1"/>
</dbReference>
<accession>A0A1F6X763</accession>
<dbReference type="PIRSF" id="PIRSF001467">
    <property type="entry name" value="Peptidylpro_ismrse"/>
    <property type="match status" value="1"/>
</dbReference>
<dbReference type="AlphaFoldDB" id="A0A1F6X763"/>
<dbReference type="InterPro" id="IPR024936">
    <property type="entry name" value="Cyclophilin-type_PPIase"/>
</dbReference>
<dbReference type="EC" id="5.2.1.8" evidence="5"/>
<comment type="caution">
    <text evidence="7">The sequence shown here is derived from an EMBL/GenBank/DDBJ whole genome shotgun (WGS) entry which is preliminary data.</text>
</comment>
<dbReference type="GO" id="GO:0006457">
    <property type="term" value="P:protein folding"/>
    <property type="evidence" value="ECO:0007669"/>
    <property type="project" value="InterPro"/>
</dbReference>
<evidence type="ECO:0000259" key="6">
    <source>
        <dbReference type="PROSITE" id="PS50072"/>
    </source>
</evidence>
<evidence type="ECO:0000256" key="2">
    <source>
        <dbReference type="ARBA" id="ARBA00007365"/>
    </source>
</evidence>
<evidence type="ECO:0000256" key="4">
    <source>
        <dbReference type="ARBA" id="ARBA00023235"/>
    </source>
</evidence>
<sequence>MNATLKTSMGDITIELFEKQAPNTVANFTKLAGEGFYNGVKFHRVIKGFMIQGGDPLSKDDSQPSLWGTGGPGYKFADEIDATSALYGEGGYAKGIVAMANSGPDTNGSQFFIMTENYPLPPLYTIFGKVLSGQDVVDKIANVQTGQSDRPVEPVIINSITLN</sequence>
<reference evidence="7 8" key="1">
    <citation type="journal article" date="2016" name="Nat. Commun.">
        <title>Thousands of microbial genomes shed light on interconnected biogeochemical processes in an aquifer system.</title>
        <authorList>
            <person name="Anantharaman K."/>
            <person name="Brown C.T."/>
            <person name="Hug L.A."/>
            <person name="Sharon I."/>
            <person name="Castelle C.J."/>
            <person name="Probst A.J."/>
            <person name="Thomas B.C."/>
            <person name="Singh A."/>
            <person name="Wilkins M.J."/>
            <person name="Karaoz U."/>
            <person name="Brodie E.L."/>
            <person name="Williams K.H."/>
            <person name="Hubbard S.S."/>
            <person name="Banfield J.F."/>
        </authorList>
    </citation>
    <scope>NUCLEOTIDE SEQUENCE [LARGE SCALE GENOMIC DNA]</scope>
</reference>
<dbReference type="PRINTS" id="PR00153">
    <property type="entry name" value="CSAPPISMRASE"/>
</dbReference>
<dbReference type="InterPro" id="IPR002130">
    <property type="entry name" value="Cyclophilin-type_PPIase_dom"/>
</dbReference>
<evidence type="ECO:0000256" key="5">
    <source>
        <dbReference type="RuleBase" id="RU363019"/>
    </source>
</evidence>
<dbReference type="PANTHER" id="PTHR45625:SF4">
    <property type="entry name" value="PEPTIDYLPROLYL ISOMERASE DOMAIN AND WD REPEAT-CONTAINING PROTEIN 1"/>
    <property type="match status" value="1"/>
</dbReference>
<evidence type="ECO:0000256" key="1">
    <source>
        <dbReference type="ARBA" id="ARBA00002388"/>
    </source>
</evidence>
<feature type="domain" description="PPIase cyclophilin-type" evidence="6">
    <location>
        <begin position="7"/>
        <end position="162"/>
    </location>
</feature>
<dbReference type="GO" id="GO:0003755">
    <property type="term" value="F:peptidyl-prolyl cis-trans isomerase activity"/>
    <property type="evidence" value="ECO:0007669"/>
    <property type="project" value="UniProtKB-UniRule"/>
</dbReference>